<keyword evidence="1" id="KW-1133">Transmembrane helix</keyword>
<gene>
    <name evidence="2" type="ORF">GS398_10640</name>
</gene>
<keyword evidence="1" id="KW-0472">Membrane</keyword>
<keyword evidence="1" id="KW-0812">Transmembrane</keyword>
<name>A0A7K1XXT6_9SPHI</name>
<evidence type="ECO:0008006" key="4">
    <source>
        <dbReference type="Google" id="ProtNLM"/>
    </source>
</evidence>
<proteinExistence type="predicted"/>
<feature type="transmembrane region" description="Helical" evidence="1">
    <location>
        <begin position="6"/>
        <end position="32"/>
    </location>
</feature>
<dbReference type="Proteomes" id="UP000451233">
    <property type="component" value="Unassembled WGS sequence"/>
</dbReference>
<comment type="caution">
    <text evidence="2">The sequence shown here is derived from an EMBL/GenBank/DDBJ whole genome shotgun (WGS) entry which is preliminary data.</text>
</comment>
<protein>
    <recommendedName>
        <fullName evidence="4">Prepilin-type N-terminal cleavage/methylation domain-containing protein</fullName>
    </recommendedName>
</protein>
<reference evidence="2 3" key="1">
    <citation type="submission" date="2019-11" db="EMBL/GenBank/DDBJ databases">
        <title>Pedobacter sp. HMF7056 Genome sequencing and assembly.</title>
        <authorList>
            <person name="Kang H."/>
            <person name="Kim H."/>
            <person name="Joh K."/>
        </authorList>
    </citation>
    <scope>NUCLEOTIDE SEQUENCE [LARGE SCALE GENOMIC DNA]</scope>
    <source>
        <strain evidence="2 3">HMF7056</strain>
    </source>
</reference>
<evidence type="ECO:0000313" key="2">
    <source>
        <dbReference type="EMBL" id="MXV15762.1"/>
    </source>
</evidence>
<accession>A0A7K1XXT6</accession>
<dbReference type="RefSeq" id="WP_160906736.1">
    <property type="nucleotide sequence ID" value="NZ_WVHS01000002.1"/>
</dbReference>
<sequence>MVNKKAPAFTILEVTVAMLLSAIVISIAYLAFTVVNGYYARYSGLNARVAEFLLADNVLGRDVRDASLVMGTATGIRLQTTAGEIEYVFQPQYILRSQYGLKTDTIRVQATSPELTFERAPAGEGQKADHISFVINLEGRLVPLIYQKRYGASQLFE</sequence>
<dbReference type="AlphaFoldDB" id="A0A7K1XXT6"/>
<keyword evidence="3" id="KW-1185">Reference proteome</keyword>
<evidence type="ECO:0000313" key="3">
    <source>
        <dbReference type="Proteomes" id="UP000451233"/>
    </source>
</evidence>
<organism evidence="2 3">
    <name type="scientific">Hufsiella ginkgonis</name>
    <dbReference type="NCBI Taxonomy" id="2695274"/>
    <lineage>
        <taxon>Bacteria</taxon>
        <taxon>Pseudomonadati</taxon>
        <taxon>Bacteroidota</taxon>
        <taxon>Sphingobacteriia</taxon>
        <taxon>Sphingobacteriales</taxon>
        <taxon>Sphingobacteriaceae</taxon>
        <taxon>Hufsiella</taxon>
    </lineage>
</organism>
<dbReference type="EMBL" id="WVHS01000002">
    <property type="protein sequence ID" value="MXV15762.1"/>
    <property type="molecule type" value="Genomic_DNA"/>
</dbReference>
<evidence type="ECO:0000256" key="1">
    <source>
        <dbReference type="SAM" id="Phobius"/>
    </source>
</evidence>